<sequence length="337" mass="38198">KSFLYASHFVMEAYAWFGTAYFMYDIWSMYKVHTHKIADKLRLMSLTPNTPSPATPLPTTTSKQMPNRSRTTTLMANGLYDKHSGSNLPSPGDASLHKFDFGAHKRHHEDEIDYGEDVPLPKSGRWGFIQYILTHPIMIMHHIFIGTFGLLVVTYLRGGFGDCVYSFIYLMEFSTPFVSLRSVLSTMGLKDTRVYIVNGLVMLASFLICRILMWPYVLYWYSEAINRPFVQAIMGLPRNCKISIMILFLPQIYWFTLMVKGAMKVFFPPKQKRITKSDSDIVRAASGLPTSTKFNNNGTSNNHSYDDGNLIKRSASPVRTGAAQSNTSSITQGRSLM</sequence>
<feature type="non-terminal residue" evidence="9">
    <location>
        <position position="1"/>
    </location>
</feature>
<comment type="subcellular location">
    <subcellularLocation>
        <location evidence="1">Membrane</location>
        <topology evidence="1">Multi-pass membrane protein</topology>
    </subcellularLocation>
</comment>
<evidence type="ECO:0000256" key="4">
    <source>
        <dbReference type="ARBA" id="ARBA00023136"/>
    </source>
</evidence>
<evidence type="ECO:0000313" key="9">
    <source>
        <dbReference type="EMBL" id="JAI15164.1"/>
    </source>
</evidence>
<dbReference type="GO" id="GO:0005783">
    <property type="term" value="C:endoplasmic reticulum"/>
    <property type="evidence" value="ECO:0007669"/>
    <property type="project" value="TreeGrafter"/>
</dbReference>
<evidence type="ECO:0000256" key="2">
    <source>
        <dbReference type="ARBA" id="ARBA00022692"/>
    </source>
</evidence>
<dbReference type="Pfam" id="PF03798">
    <property type="entry name" value="TRAM_LAG1_CLN8"/>
    <property type="match status" value="1"/>
</dbReference>
<feature type="transmembrane region" description="Helical" evidence="7">
    <location>
        <begin position="139"/>
        <end position="158"/>
    </location>
</feature>
<reference evidence="9" key="1">
    <citation type="journal article" date="2015" name="Insect Biochem. Mol. Biol.">
        <title>An insight into the sialome of the horse fly, Tabanus bromius.</title>
        <authorList>
            <person name="Ribeiro J.M."/>
            <person name="Kazimirova M."/>
            <person name="Takac P."/>
            <person name="Andersen J.F."/>
            <person name="Francischetti I.M."/>
        </authorList>
    </citation>
    <scope>NUCLEOTIDE SEQUENCE</scope>
</reference>
<proteinExistence type="evidence at transcript level"/>
<dbReference type="PROSITE" id="PS50922">
    <property type="entry name" value="TLC"/>
    <property type="match status" value="1"/>
</dbReference>
<dbReference type="InterPro" id="IPR006634">
    <property type="entry name" value="TLC-dom"/>
</dbReference>
<keyword evidence="4 5" id="KW-0472">Membrane</keyword>
<dbReference type="PANTHER" id="PTHR13439">
    <property type="entry name" value="CT120 PROTEIN"/>
    <property type="match status" value="1"/>
</dbReference>
<dbReference type="GO" id="GO:0016020">
    <property type="term" value="C:membrane"/>
    <property type="evidence" value="ECO:0007669"/>
    <property type="project" value="UniProtKB-SubCell"/>
</dbReference>
<feature type="region of interest" description="Disordered" evidence="6">
    <location>
        <begin position="316"/>
        <end position="337"/>
    </location>
</feature>
<feature type="domain" description="TLC" evidence="8">
    <location>
        <begin position="1"/>
        <end position="267"/>
    </location>
</feature>
<organism evidence="9">
    <name type="scientific">Tabanus bromius</name>
    <name type="common">Band-eyed brown horse fly</name>
    <dbReference type="NCBI Taxonomy" id="304241"/>
    <lineage>
        <taxon>Eukaryota</taxon>
        <taxon>Metazoa</taxon>
        <taxon>Ecdysozoa</taxon>
        <taxon>Arthropoda</taxon>
        <taxon>Hexapoda</taxon>
        <taxon>Insecta</taxon>
        <taxon>Pterygota</taxon>
        <taxon>Neoptera</taxon>
        <taxon>Endopterygota</taxon>
        <taxon>Diptera</taxon>
        <taxon>Brachycera</taxon>
        <taxon>Tabanomorpha</taxon>
        <taxon>Tabanoidea</taxon>
        <taxon>Tabanidae</taxon>
        <taxon>Tabanus</taxon>
    </lineage>
</organism>
<feature type="compositionally biased region" description="Polar residues" evidence="6">
    <location>
        <begin position="322"/>
        <end position="337"/>
    </location>
</feature>
<feature type="transmembrane region" description="Helical" evidence="7">
    <location>
        <begin position="196"/>
        <end position="222"/>
    </location>
</feature>
<evidence type="ECO:0000256" key="6">
    <source>
        <dbReference type="SAM" id="MobiDB-lite"/>
    </source>
</evidence>
<evidence type="ECO:0000256" key="5">
    <source>
        <dbReference type="PROSITE-ProRule" id="PRU00205"/>
    </source>
</evidence>
<evidence type="ECO:0000256" key="7">
    <source>
        <dbReference type="SAM" id="Phobius"/>
    </source>
</evidence>
<evidence type="ECO:0000259" key="8">
    <source>
        <dbReference type="PROSITE" id="PS50922"/>
    </source>
</evidence>
<dbReference type="InterPro" id="IPR050846">
    <property type="entry name" value="TLCD"/>
</dbReference>
<keyword evidence="3 7" id="KW-1133">Transmembrane helix</keyword>
<dbReference type="AlphaFoldDB" id="A0A0K8TLF9"/>
<name>A0A0K8TLF9_TABBR</name>
<feature type="transmembrane region" description="Helical" evidence="7">
    <location>
        <begin position="164"/>
        <end position="184"/>
    </location>
</feature>
<protein>
    <recommendedName>
        <fullName evidence="8">TLC domain-containing protein</fullName>
    </recommendedName>
</protein>
<evidence type="ECO:0000256" key="1">
    <source>
        <dbReference type="ARBA" id="ARBA00004141"/>
    </source>
</evidence>
<evidence type="ECO:0000256" key="3">
    <source>
        <dbReference type="ARBA" id="ARBA00022989"/>
    </source>
</evidence>
<dbReference type="PANTHER" id="PTHR13439:SF66">
    <property type="entry name" value="BCDNA.GH12326"/>
    <property type="match status" value="1"/>
</dbReference>
<dbReference type="GO" id="GO:0055088">
    <property type="term" value="P:lipid homeostasis"/>
    <property type="evidence" value="ECO:0007669"/>
    <property type="project" value="TreeGrafter"/>
</dbReference>
<feature type="transmembrane region" description="Helical" evidence="7">
    <location>
        <begin position="13"/>
        <end position="30"/>
    </location>
</feature>
<dbReference type="EMBL" id="GDAI01002439">
    <property type="protein sequence ID" value="JAI15164.1"/>
    <property type="molecule type" value="mRNA"/>
</dbReference>
<keyword evidence="2 5" id="KW-0812">Transmembrane</keyword>
<feature type="transmembrane region" description="Helical" evidence="7">
    <location>
        <begin position="242"/>
        <end position="263"/>
    </location>
</feature>
<dbReference type="SMART" id="SM00724">
    <property type="entry name" value="TLC"/>
    <property type="match status" value="1"/>
</dbReference>
<accession>A0A0K8TLF9</accession>